<dbReference type="GO" id="GO:0015948">
    <property type="term" value="P:methanogenesis"/>
    <property type="evidence" value="ECO:0007669"/>
    <property type="project" value="InterPro"/>
</dbReference>
<dbReference type="AlphaFoldDB" id="A0A7C2NX54"/>
<dbReference type="Gene3D" id="3.40.50.1220">
    <property type="entry name" value="TPP-binding domain"/>
    <property type="match status" value="1"/>
</dbReference>
<dbReference type="InterPro" id="IPR050123">
    <property type="entry name" value="Prok_molybdopt-oxidoreductase"/>
</dbReference>
<dbReference type="NCBIfam" id="TIGR03129">
    <property type="entry name" value="one_C_dehyd_B"/>
    <property type="match status" value="1"/>
</dbReference>
<gene>
    <name evidence="2" type="ORF">ENQ76_14805</name>
</gene>
<dbReference type="PANTHER" id="PTHR43105:SF14">
    <property type="entry name" value="FORMATE DEHYDROGENASE H"/>
    <property type="match status" value="1"/>
</dbReference>
<evidence type="ECO:0000256" key="1">
    <source>
        <dbReference type="ARBA" id="ARBA00023002"/>
    </source>
</evidence>
<dbReference type="GO" id="GO:0003954">
    <property type="term" value="F:NADH dehydrogenase activity"/>
    <property type="evidence" value="ECO:0007669"/>
    <property type="project" value="TreeGrafter"/>
</dbReference>
<accession>A0A7C2NX54</accession>
<keyword evidence="1" id="KW-0560">Oxidoreductase</keyword>
<dbReference type="InterPro" id="IPR016457">
    <property type="entry name" value="Formylmethanofuran_DH_bsu"/>
</dbReference>
<dbReference type="EMBL" id="DSOK01000407">
    <property type="protein sequence ID" value="HEN16728.1"/>
    <property type="molecule type" value="Genomic_DNA"/>
</dbReference>
<sequence>MADQIIADVACTRCACVCDDLRLSVCEDRIVEAAGACHLARDWYLAQNTISPPEAFVLGRPAAFADAVAEAARLLTMAKAPLIYGLSRSSTDGQRAAVRLADRLGATIDTTASEGHAPSLMALQQTGESTCSLGEIRHRADLVIFWGADPETTHPRHLERYSLWPQGEWTPNGRADRTLVVIDSRTTRNQTRVHADLSIELPNGSDFEALWLLRAWLKGLDAEPPGPLPADQLRELLAMMASCRCGVIFFGYGVARQPAGHRVVEAVLQLVTDLNAVTRFHARRMRMLGDVAGADNVLCWQTGFPFAVNLSRGYPRYNPGEYSAADVLARGEADVALFVGSDRIADFSPAAREELDRIPTILIDPPRTEPLWSGHPTVQFTTAIYGVHLPGTAYRMDDVPIPLRAALRPKYPSDADVLRAIERAVEDARG</sequence>
<name>A0A7C2NX54_9PLAN</name>
<protein>
    <submittedName>
        <fullName evidence="2">Formylmethanofuran dehydrogenase subunit B</fullName>
    </submittedName>
</protein>
<reference evidence="2" key="1">
    <citation type="journal article" date="2020" name="mSystems">
        <title>Genome- and Community-Level Interaction Insights into Carbon Utilization and Element Cycling Functions of Hydrothermarchaeota in Hydrothermal Sediment.</title>
        <authorList>
            <person name="Zhou Z."/>
            <person name="Liu Y."/>
            <person name="Xu W."/>
            <person name="Pan J."/>
            <person name="Luo Z.H."/>
            <person name="Li M."/>
        </authorList>
    </citation>
    <scope>NUCLEOTIDE SEQUENCE [LARGE SCALE GENOMIC DNA]</scope>
    <source>
        <strain evidence="2">SpSt-339</strain>
    </source>
</reference>
<evidence type="ECO:0000313" key="2">
    <source>
        <dbReference type="EMBL" id="HEN16728.1"/>
    </source>
</evidence>
<dbReference type="GO" id="GO:0018493">
    <property type="term" value="F:formylmethanofuran dehydrogenase activity"/>
    <property type="evidence" value="ECO:0007669"/>
    <property type="project" value="InterPro"/>
</dbReference>
<organism evidence="2">
    <name type="scientific">Schlesneria paludicola</name>
    <dbReference type="NCBI Taxonomy" id="360056"/>
    <lineage>
        <taxon>Bacteria</taxon>
        <taxon>Pseudomonadati</taxon>
        <taxon>Planctomycetota</taxon>
        <taxon>Planctomycetia</taxon>
        <taxon>Planctomycetales</taxon>
        <taxon>Planctomycetaceae</taxon>
        <taxon>Schlesneria</taxon>
    </lineage>
</organism>
<dbReference type="GO" id="GO:0016020">
    <property type="term" value="C:membrane"/>
    <property type="evidence" value="ECO:0007669"/>
    <property type="project" value="TreeGrafter"/>
</dbReference>
<dbReference type="SUPFAM" id="SSF53706">
    <property type="entry name" value="Formate dehydrogenase/DMSO reductase, domains 1-3"/>
    <property type="match status" value="1"/>
</dbReference>
<proteinExistence type="predicted"/>
<comment type="caution">
    <text evidence="2">The sequence shown here is derived from an EMBL/GenBank/DDBJ whole genome shotgun (WGS) entry which is preliminary data.</text>
</comment>
<dbReference type="PANTHER" id="PTHR43105">
    <property type="entry name" value="RESPIRATORY NITRATE REDUCTASE"/>
    <property type="match status" value="1"/>
</dbReference>
<dbReference type="PIRSF" id="PIRSF005646">
    <property type="entry name" value="FwdB"/>
    <property type="match status" value="1"/>
</dbReference>
<dbReference type="GO" id="GO:0022904">
    <property type="term" value="P:respiratory electron transport chain"/>
    <property type="evidence" value="ECO:0007669"/>
    <property type="project" value="TreeGrafter"/>
</dbReference>